<dbReference type="Pfam" id="PF07690">
    <property type="entry name" value="MFS_1"/>
    <property type="match status" value="1"/>
</dbReference>
<feature type="transmembrane region" description="Helical" evidence="6">
    <location>
        <begin position="264"/>
        <end position="285"/>
    </location>
</feature>
<dbReference type="AlphaFoldDB" id="A0A9D1XEF4"/>
<evidence type="ECO:0000256" key="5">
    <source>
        <dbReference type="ARBA" id="ARBA00023136"/>
    </source>
</evidence>
<evidence type="ECO:0000313" key="9">
    <source>
        <dbReference type="Proteomes" id="UP000886890"/>
    </source>
</evidence>
<evidence type="ECO:0000256" key="2">
    <source>
        <dbReference type="ARBA" id="ARBA00022448"/>
    </source>
</evidence>
<evidence type="ECO:0000313" key="8">
    <source>
        <dbReference type="EMBL" id="HIX78003.1"/>
    </source>
</evidence>
<evidence type="ECO:0000256" key="1">
    <source>
        <dbReference type="ARBA" id="ARBA00004651"/>
    </source>
</evidence>
<gene>
    <name evidence="8" type="ORF">H9734_10465</name>
</gene>
<feature type="transmembrane region" description="Helical" evidence="6">
    <location>
        <begin position="232"/>
        <end position="257"/>
    </location>
</feature>
<protein>
    <submittedName>
        <fullName evidence="8">MFS transporter</fullName>
    </submittedName>
</protein>
<proteinExistence type="predicted"/>
<dbReference type="PANTHER" id="PTHR43826">
    <property type="entry name" value="GLUCOSE-6-PHOSPHATE EXCHANGER SLC37A4"/>
    <property type="match status" value="1"/>
</dbReference>
<keyword evidence="3 6" id="KW-0812">Transmembrane</keyword>
<feature type="transmembrane region" description="Helical" evidence="6">
    <location>
        <begin position="57"/>
        <end position="74"/>
    </location>
</feature>
<dbReference type="PANTHER" id="PTHR43826:SF8">
    <property type="entry name" value="MAJOR FACILITATOR SUPERFAMILY (MFS) PROFILE DOMAIN-CONTAINING PROTEIN"/>
    <property type="match status" value="1"/>
</dbReference>
<dbReference type="GO" id="GO:0035435">
    <property type="term" value="P:phosphate ion transmembrane transport"/>
    <property type="evidence" value="ECO:0007669"/>
    <property type="project" value="TreeGrafter"/>
</dbReference>
<comment type="subcellular location">
    <subcellularLocation>
        <location evidence="1">Cell membrane</location>
        <topology evidence="1">Multi-pass membrane protein</topology>
    </subcellularLocation>
</comment>
<dbReference type="GO" id="GO:0061513">
    <property type="term" value="F:glucose 6-phosphate:phosphate antiporter activity"/>
    <property type="evidence" value="ECO:0007669"/>
    <property type="project" value="TreeGrafter"/>
</dbReference>
<dbReference type="InterPro" id="IPR051337">
    <property type="entry name" value="OPA_Antiporter"/>
</dbReference>
<feature type="transmembrane region" description="Helical" evidence="6">
    <location>
        <begin position="188"/>
        <end position="212"/>
    </location>
</feature>
<evidence type="ECO:0000256" key="6">
    <source>
        <dbReference type="SAM" id="Phobius"/>
    </source>
</evidence>
<dbReference type="InterPro" id="IPR011701">
    <property type="entry name" value="MFS"/>
</dbReference>
<keyword evidence="4 6" id="KW-1133">Transmembrane helix</keyword>
<evidence type="ECO:0000259" key="7">
    <source>
        <dbReference type="PROSITE" id="PS50850"/>
    </source>
</evidence>
<dbReference type="InterPro" id="IPR020846">
    <property type="entry name" value="MFS_dom"/>
</dbReference>
<organism evidence="8 9">
    <name type="scientific">Candidatus Fusicatenibacter merdavium</name>
    <dbReference type="NCBI Taxonomy" id="2838600"/>
    <lineage>
        <taxon>Bacteria</taxon>
        <taxon>Bacillati</taxon>
        <taxon>Bacillota</taxon>
        <taxon>Clostridia</taxon>
        <taxon>Lachnospirales</taxon>
        <taxon>Lachnospiraceae</taxon>
        <taxon>Fusicatenibacter</taxon>
    </lineage>
</organism>
<dbReference type="Gene3D" id="1.20.1250.20">
    <property type="entry name" value="MFS general substrate transporter like domains"/>
    <property type="match status" value="2"/>
</dbReference>
<feature type="domain" description="Major facilitator superfamily (MFS) profile" evidence="7">
    <location>
        <begin position="1"/>
        <end position="381"/>
    </location>
</feature>
<reference evidence="8" key="2">
    <citation type="submission" date="2021-04" db="EMBL/GenBank/DDBJ databases">
        <authorList>
            <person name="Gilroy R."/>
        </authorList>
    </citation>
    <scope>NUCLEOTIDE SEQUENCE</scope>
    <source>
        <strain evidence="8">CHK183-1962</strain>
    </source>
</reference>
<dbReference type="Proteomes" id="UP000886890">
    <property type="component" value="Unassembled WGS sequence"/>
</dbReference>
<dbReference type="PROSITE" id="PS50850">
    <property type="entry name" value="MFS"/>
    <property type="match status" value="1"/>
</dbReference>
<dbReference type="InterPro" id="IPR036259">
    <property type="entry name" value="MFS_trans_sf"/>
</dbReference>
<evidence type="ECO:0000256" key="4">
    <source>
        <dbReference type="ARBA" id="ARBA00022989"/>
    </source>
</evidence>
<comment type="caution">
    <text evidence="8">The sequence shown here is derived from an EMBL/GenBank/DDBJ whole genome shotgun (WGS) entry which is preliminary data.</text>
</comment>
<dbReference type="GO" id="GO:0005886">
    <property type="term" value="C:plasma membrane"/>
    <property type="evidence" value="ECO:0007669"/>
    <property type="project" value="UniProtKB-SubCell"/>
</dbReference>
<feature type="transmembrane region" description="Helical" evidence="6">
    <location>
        <begin position="116"/>
        <end position="141"/>
    </location>
</feature>
<evidence type="ECO:0000256" key="3">
    <source>
        <dbReference type="ARBA" id="ARBA00022692"/>
    </source>
</evidence>
<keyword evidence="2" id="KW-0813">Transport</keyword>
<feature type="transmembrane region" description="Helical" evidence="6">
    <location>
        <begin position="353"/>
        <end position="376"/>
    </location>
</feature>
<sequence>MSYLTRMNYAASLAEIQEDLAISKNLASLPVTGSFFSYGAGQLLCGFLGDRWPPGKMIFAGLLSTCACNFVVALCPSIGVILPVWCMNGLFQAMLWPPLVRIMAERLDAEAYERCCMLVTMSASAGAVFVYLLVPVCIRFADWRAAFLLPAAAGTASAFLWLVHCGENDKSGGRQSRMPREKRESSQLRLAGLLLPAALLPVLAAIILQGGLRDGITTWMPVYTAETFQMTSASAILLTAVLPAVSIPGISLASFLFHRKKNELTVSAAFFAAGTAASLFLYGQYQSGPGISAVLMTLITGCMYGVNFLLISQAPVRFSRFGKVSTISGILNAATYVGSALSAWLFGVLSETFGWGVVIGVWAAASGLGGLLCFSFRGKWVGFWKRSGGKGTGKSMEK</sequence>
<feature type="transmembrane region" description="Helical" evidence="6">
    <location>
        <begin position="291"/>
        <end position="312"/>
    </location>
</feature>
<dbReference type="SUPFAM" id="SSF103473">
    <property type="entry name" value="MFS general substrate transporter"/>
    <property type="match status" value="1"/>
</dbReference>
<feature type="transmembrane region" description="Helical" evidence="6">
    <location>
        <begin position="147"/>
        <end position="167"/>
    </location>
</feature>
<accession>A0A9D1XEF4</accession>
<feature type="transmembrane region" description="Helical" evidence="6">
    <location>
        <begin position="324"/>
        <end position="347"/>
    </location>
</feature>
<name>A0A9D1XEF4_9FIRM</name>
<dbReference type="EMBL" id="DXEK01000170">
    <property type="protein sequence ID" value="HIX78003.1"/>
    <property type="molecule type" value="Genomic_DNA"/>
</dbReference>
<reference evidence="8" key="1">
    <citation type="journal article" date="2021" name="PeerJ">
        <title>Extensive microbial diversity within the chicken gut microbiome revealed by metagenomics and culture.</title>
        <authorList>
            <person name="Gilroy R."/>
            <person name="Ravi A."/>
            <person name="Getino M."/>
            <person name="Pursley I."/>
            <person name="Horton D.L."/>
            <person name="Alikhan N.F."/>
            <person name="Baker D."/>
            <person name="Gharbi K."/>
            <person name="Hall N."/>
            <person name="Watson M."/>
            <person name="Adriaenssens E.M."/>
            <person name="Foster-Nyarko E."/>
            <person name="Jarju S."/>
            <person name="Secka A."/>
            <person name="Antonio M."/>
            <person name="Oren A."/>
            <person name="Chaudhuri R.R."/>
            <person name="La Ragione R."/>
            <person name="Hildebrand F."/>
            <person name="Pallen M.J."/>
        </authorList>
    </citation>
    <scope>NUCLEOTIDE SEQUENCE</scope>
    <source>
        <strain evidence="8">CHK183-1962</strain>
    </source>
</reference>
<keyword evidence="5 6" id="KW-0472">Membrane</keyword>